<dbReference type="InterPro" id="IPR041931">
    <property type="entry name" value="DNA_pol3_alpha_thumb_dom"/>
</dbReference>
<dbReference type="GO" id="GO:0003887">
    <property type="term" value="F:DNA-directed DNA polymerase activity"/>
    <property type="evidence" value="ECO:0007669"/>
    <property type="project" value="UniProtKB-EC"/>
</dbReference>
<evidence type="ECO:0000256" key="4">
    <source>
        <dbReference type="ARBA" id="ARBA00022695"/>
    </source>
</evidence>
<evidence type="ECO:0000259" key="8">
    <source>
        <dbReference type="SMART" id="SM00481"/>
    </source>
</evidence>
<protein>
    <recommendedName>
        <fullName evidence="2">DNA polymerase III subunit alpha</fullName>
        <ecNumber evidence="1">2.7.7.7</ecNumber>
    </recommendedName>
</protein>
<dbReference type="PANTHER" id="PTHR32294">
    <property type="entry name" value="DNA POLYMERASE III SUBUNIT ALPHA"/>
    <property type="match status" value="1"/>
</dbReference>
<dbReference type="EMBL" id="JBHSGO010000191">
    <property type="protein sequence ID" value="MFC4666321.1"/>
    <property type="molecule type" value="Genomic_DNA"/>
</dbReference>
<dbReference type="Pfam" id="PF02811">
    <property type="entry name" value="PHP"/>
    <property type="match status" value="1"/>
</dbReference>
<evidence type="ECO:0000256" key="6">
    <source>
        <dbReference type="ARBA" id="ARBA00022932"/>
    </source>
</evidence>
<comment type="caution">
    <text evidence="9">The sequence shown here is derived from an EMBL/GenBank/DDBJ whole genome shotgun (WGS) entry which is preliminary data.</text>
</comment>
<dbReference type="InterPro" id="IPR004013">
    <property type="entry name" value="PHP_dom"/>
</dbReference>
<evidence type="ECO:0000313" key="10">
    <source>
        <dbReference type="Proteomes" id="UP001596020"/>
    </source>
</evidence>
<comment type="catalytic activity">
    <reaction evidence="7">
        <text>DNA(n) + a 2'-deoxyribonucleoside 5'-triphosphate = DNA(n+1) + diphosphate</text>
        <dbReference type="Rhea" id="RHEA:22508"/>
        <dbReference type="Rhea" id="RHEA-COMP:17339"/>
        <dbReference type="Rhea" id="RHEA-COMP:17340"/>
        <dbReference type="ChEBI" id="CHEBI:33019"/>
        <dbReference type="ChEBI" id="CHEBI:61560"/>
        <dbReference type="ChEBI" id="CHEBI:173112"/>
        <dbReference type="EC" id="2.7.7.7"/>
    </reaction>
</comment>
<evidence type="ECO:0000256" key="5">
    <source>
        <dbReference type="ARBA" id="ARBA00022705"/>
    </source>
</evidence>
<dbReference type="SUPFAM" id="SSF89550">
    <property type="entry name" value="PHP domain-like"/>
    <property type="match status" value="1"/>
</dbReference>
<dbReference type="Gene3D" id="1.10.10.1600">
    <property type="entry name" value="Bacterial DNA polymerase III alpha subunit, thumb domain"/>
    <property type="match status" value="1"/>
</dbReference>
<dbReference type="RefSeq" id="WP_380079273.1">
    <property type="nucleotide sequence ID" value="NZ_JBHSGO010000191.1"/>
</dbReference>
<accession>A0ABV9K9J3</accession>
<dbReference type="InterPro" id="IPR004805">
    <property type="entry name" value="DnaE2/DnaE/PolC"/>
</dbReference>
<organism evidence="9 10">
    <name type="scientific">Falsiporphyromonas endometrii</name>
    <dbReference type="NCBI Taxonomy" id="1387297"/>
    <lineage>
        <taxon>Bacteria</taxon>
        <taxon>Pseudomonadati</taxon>
        <taxon>Bacteroidota</taxon>
        <taxon>Bacteroidia</taxon>
        <taxon>Bacteroidales</taxon>
        <taxon>Porphyromonadaceae</taxon>
        <taxon>Falsiporphyromonas</taxon>
    </lineage>
</organism>
<evidence type="ECO:0000256" key="1">
    <source>
        <dbReference type="ARBA" id="ARBA00012417"/>
    </source>
</evidence>
<evidence type="ECO:0000256" key="7">
    <source>
        <dbReference type="ARBA" id="ARBA00049244"/>
    </source>
</evidence>
<keyword evidence="5" id="KW-0235">DNA replication</keyword>
<sequence>MEKFVHLHVHSQYSVLDGQCSIKDLVNHAIDDGMPALALTDHGVMFGIKELINTVNGKNSSHKKAISSYQEELKSLDEKDNLTAEEETRKGELSNLIEEEESKLLKPIIGCECYCARRRRFDKDSDVHDPYHPNRSIDASGYHLIVLAKNLQGYHNLAKIVSYGWTEGYYYRPRIDKELLEKYHEGLIVCSACLGGEIPQHILAGNIDKAKDTIKWFKNLFGDDYYLEIQRHKTNNPKGNQETYELQKKVNRVILELGKELGVKVIATNDVHFISEEAAEAHDRLICLSTSRDLDDPNRMRYSKQEWFKSTGEMNEIFGDIPETLSNTLEIADKVEYYSIDNKPLMPDFPIPEGFKDDDDYLRYLTMKGAEKRYGDNLTDEVMDRINFELGTIQSMGFPGYFLIVQDFINAAKNMGVSVGPGRGSAAGSAVAFCLGITDIDPIKYDLLFERFLNPDRISMPDIDVDFDDDGRAEILRWVTEKYGKERVAHIITYGTMASKSAIKDVARVQKLPLPESNRLAGLIPDKIEGVKKVNIKAAIEAVPELKQATLSPDPNVSETLKYAQMLEGNVRNTGVHACGIIIGKYDISDVVPVSTAKDGDEELLVTQYEGSVIEQTGLIKMDFLGLKTLSIIKEALANIKKSKGIDLDISNIPLDDEKTYKLYSEGRTIGTFQFESAGMQKYLRELQPSAFEDLIAMNALYRPGPMEYIPSFIARKHGREKIEYDLPQMERYLKDTYGITVYQEQVMLLSRELANFTRGQSDELRKAMGKKLIDKMNALKTKFLDGGKKNNIEEKTLLKIWADWEKFASYAFNKSHATCYSWVAYQTAYLKANYPSEYMAGALSRNLNNITEITKLMDECKNMGIQVLVPDINESDRKFTVNANGDIRFGLSAIKGMGAGAVEAILRERSENGPFKDIYDFVERVDISQCNRKSLECLVLSGGFDSMDFKREQYMAPCGKDETFINSLMNYGSIVQEEEHMAANSLFGDDECLAIPKPQPMEVPEWNILEKLNKERDLVGLYLSSNPMEPYKVILNYYCNTHMEQLDNLEDLNGKNLVMAGIVTNAKTGISKKNNPYAVITLEDFSGTHEFPLFGPAYITYSNFAKEGLYLLIKASVIPMKWRPEELTLNINSINLLPEVADNLIKRIEISLDLHTINDIIVDSILEHISLHKGTVDMDITLRSEKKHMKFAATKVKVNPTPEFVKYFEQNKVPLVVY</sequence>
<keyword evidence="6" id="KW-0239">DNA-directed DNA polymerase</keyword>
<dbReference type="SMART" id="SM00481">
    <property type="entry name" value="POLIIIAc"/>
    <property type="match status" value="1"/>
</dbReference>
<gene>
    <name evidence="9" type="primary">dnaE</name>
    <name evidence="9" type="ORF">ACFO3G_06890</name>
</gene>
<dbReference type="NCBIfam" id="NF004226">
    <property type="entry name" value="PRK05673.1"/>
    <property type="match status" value="1"/>
</dbReference>
<keyword evidence="4 9" id="KW-0548">Nucleotidyltransferase</keyword>
<dbReference type="InterPro" id="IPR029460">
    <property type="entry name" value="DNAPol_HHH"/>
</dbReference>
<dbReference type="InterPro" id="IPR040982">
    <property type="entry name" value="DNA_pol3_finger"/>
</dbReference>
<dbReference type="CDD" id="cd04485">
    <property type="entry name" value="DnaE_OBF"/>
    <property type="match status" value="1"/>
</dbReference>
<keyword evidence="10" id="KW-1185">Reference proteome</keyword>
<evidence type="ECO:0000313" key="9">
    <source>
        <dbReference type="EMBL" id="MFC4666321.1"/>
    </source>
</evidence>
<dbReference type="InterPro" id="IPR011708">
    <property type="entry name" value="DNA_pol3_alpha_NTPase_dom"/>
</dbReference>
<dbReference type="Pfam" id="PF17657">
    <property type="entry name" value="DNA_pol3_finger"/>
    <property type="match status" value="1"/>
</dbReference>
<proteinExistence type="predicted"/>
<dbReference type="CDD" id="cd12113">
    <property type="entry name" value="PHP_PolIIIA_DnaE3"/>
    <property type="match status" value="1"/>
</dbReference>
<name>A0ABV9K9J3_9PORP</name>
<dbReference type="Pfam" id="PF14579">
    <property type="entry name" value="HHH_6"/>
    <property type="match status" value="1"/>
</dbReference>
<evidence type="ECO:0000256" key="3">
    <source>
        <dbReference type="ARBA" id="ARBA00022679"/>
    </source>
</evidence>
<dbReference type="EC" id="2.7.7.7" evidence="1"/>
<dbReference type="Proteomes" id="UP001596020">
    <property type="component" value="Unassembled WGS sequence"/>
</dbReference>
<dbReference type="Gene3D" id="1.10.150.870">
    <property type="match status" value="1"/>
</dbReference>
<keyword evidence="3 9" id="KW-0808">Transferase</keyword>
<dbReference type="Pfam" id="PF07733">
    <property type="entry name" value="DNA_pol3_alpha"/>
    <property type="match status" value="1"/>
</dbReference>
<dbReference type="NCBIfam" id="TIGR00594">
    <property type="entry name" value="polc"/>
    <property type="match status" value="1"/>
</dbReference>
<dbReference type="InterPro" id="IPR016195">
    <property type="entry name" value="Pol/histidinol_Pase-like"/>
</dbReference>
<evidence type="ECO:0000256" key="2">
    <source>
        <dbReference type="ARBA" id="ARBA00019114"/>
    </source>
</evidence>
<dbReference type="Gene3D" id="3.20.20.140">
    <property type="entry name" value="Metal-dependent hydrolases"/>
    <property type="match status" value="1"/>
</dbReference>
<dbReference type="PANTHER" id="PTHR32294:SF0">
    <property type="entry name" value="DNA POLYMERASE III SUBUNIT ALPHA"/>
    <property type="match status" value="1"/>
</dbReference>
<reference evidence="10" key="1">
    <citation type="journal article" date="2019" name="Int. J. Syst. Evol. Microbiol.">
        <title>The Global Catalogue of Microorganisms (GCM) 10K type strain sequencing project: providing services to taxonomists for standard genome sequencing and annotation.</title>
        <authorList>
            <consortium name="The Broad Institute Genomics Platform"/>
            <consortium name="The Broad Institute Genome Sequencing Center for Infectious Disease"/>
            <person name="Wu L."/>
            <person name="Ma J."/>
        </authorList>
    </citation>
    <scope>NUCLEOTIDE SEQUENCE [LARGE SCALE GENOMIC DNA]</scope>
    <source>
        <strain evidence="10">CGMCC 4.7357</strain>
    </source>
</reference>
<dbReference type="InterPro" id="IPR003141">
    <property type="entry name" value="Pol/His_phosphatase_N"/>
</dbReference>
<feature type="domain" description="Polymerase/histidinol phosphatase N-terminal" evidence="8">
    <location>
        <begin position="5"/>
        <end position="117"/>
    </location>
</feature>